<gene>
    <name evidence="10" type="ORF">QJ522_03780</name>
</gene>
<organism evidence="10 11">
    <name type="scientific">Anaerobaca lacustris</name>
    <dbReference type="NCBI Taxonomy" id="3044600"/>
    <lineage>
        <taxon>Bacteria</taxon>
        <taxon>Pseudomonadati</taxon>
        <taxon>Planctomycetota</taxon>
        <taxon>Phycisphaerae</taxon>
        <taxon>Sedimentisphaerales</taxon>
        <taxon>Anaerobacaceae</taxon>
        <taxon>Anaerobaca</taxon>
    </lineage>
</organism>
<dbReference type="GO" id="GO:0015031">
    <property type="term" value="P:protein transport"/>
    <property type="evidence" value="ECO:0007669"/>
    <property type="project" value="UniProtKB-KW"/>
</dbReference>
<evidence type="ECO:0000256" key="2">
    <source>
        <dbReference type="ARBA" id="ARBA00006602"/>
    </source>
</evidence>
<evidence type="ECO:0000259" key="9">
    <source>
        <dbReference type="Pfam" id="PF02108"/>
    </source>
</evidence>
<feature type="domain" description="Flagellar assembly protein FliH/Type III secretion system HrpE" evidence="9">
    <location>
        <begin position="65"/>
        <end position="190"/>
    </location>
</feature>
<evidence type="ECO:0000256" key="1">
    <source>
        <dbReference type="ARBA" id="ARBA00003041"/>
    </source>
</evidence>
<dbReference type="RefSeq" id="WP_349243565.1">
    <property type="nucleotide sequence ID" value="NZ_JASCXX010000003.1"/>
</dbReference>
<evidence type="ECO:0000256" key="7">
    <source>
        <dbReference type="ARBA" id="ARBA00023225"/>
    </source>
</evidence>
<accession>A0AAW6TXH4</accession>
<dbReference type="Pfam" id="PF02108">
    <property type="entry name" value="FliH"/>
    <property type="match status" value="1"/>
</dbReference>
<feature type="region of interest" description="Disordered" evidence="8">
    <location>
        <begin position="21"/>
        <end position="58"/>
    </location>
</feature>
<reference evidence="10" key="1">
    <citation type="submission" date="2023-05" db="EMBL/GenBank/DDBJ databases">
        <title>Anaerotaeda fermentans gen. nov., sp. nov., a novel anaerobic planctomycete of the new family within the order Sedimentisphaerales isolated from Taman Peninsula, Russia.</title>
        <authorList>
            <person name="Khomyakova M.A."/>
            <person name="Merkel A.Y."/>
            <person name="Slobodkin A.I."/>
        </authorList>
    </citation>
    <scope>NUCLEOTIDE SEQUENCE</scope>
    <source>
        <strain evidence="10">M17dextr</strain>
    </source>
</reference>
<dbReference type="InterPro" id="IPR051472">
    <property type="entry name" value="T3SS_Stator/FliH"/>
</dbReference>
<evidence type="ECO:0000256" key="6">
    <source>
        <dbReference type="ARBA" id="ARBA00022927"/>
    </source>
</evidence>
<dbReference type="GO" id="GO:0044781">
    <property type="term" value="P:bacterial-type flagellum organization"/>
    <property type="evidence" value="ECO:0007669"/>
    <property type="project" value="UniProtKB-KW"/>
</dbReference>
<evidence type="ECO:0000256" key="5">
    <source>
        <dbReference type="ARBA" id="ARBA00022795"/>
    </source>
</evidence>
<dbReference type="PANTHER" id="PTHR34982:SF1">
    <property type="entry name" value="FLAGELLAR ASSEMBLY PROTEIN FLIH"/>
    <property type="match status" value="1"/>
</dbReference>
<dbReference type="Proteomes" id="UP001431776">
    <property type="component" value="Unassembled WGS sequence"/>
</dbReference>
<dbReference type="EMBL" id="JASCXX010000003">
    <property type="protein sequence ID" value="MDI6448156.1"/>
    <property type="molecule type" value="Genomic_DNA"/>
</dbReference>
<keyword evidence="6" id="KW-0653">Protein transport</keyword>
<dbReference type="AlphaFoldDB" id="A0AAW6TXH4"/>
<comment type="caution">
    <text evidence="10">The sequence shown here is derived from an EMBL/GenBank/DDBJ whole genome shotgun (WGS) entry which is preliminary data.</text>
</comment>
<dbReference type="GO" id="GO:0005829">
    <property type="term" value="C:cytosol"/>
    <property type="evidence" value="ECO:0007669"/>
    <property type="project" value="TreeGrafter"/>
</dbReference>
<evidence type="ECO:0000256" key="4">
    <source>
        <dbReference type="ARBA" id="ARBA00022448"/>
    </source>
</evidence>
<sequence>MTEALTIRLARPVAGLRVVEAPGHEAPAHGPSTQMERETERPSAASAGPPEPSEAVKQQTATLVQLVQTVNTLATRLNDLHQQTIAHHRGDIARLAVEIARKILAPRIENGEYDIQTIVEEVLKRAPARQNLVVRLNPEDLAACQRFQQENPDSQFAELDLVADWSIARADCLVETPKGIVKSFVEEHLARIGEALERAQ</sequence>
<evidence type="ECO:0000256" key="3">
    <source>
        <dbReference type="ARBA" id="ARBA00016507"/>
    </source>
</evidence>
<name>A0AAW6TXH4_9BACT</name>
<feature type="compositionally biased region" description="Low complexity" evidence="8">
    <location>
        <begin position="42"/>
        <end position="58"/>
    </location>
</feature>
<dbReference type="PANTHER" id="PTHR34982">
    <property type="entry name" value="YOP PROTEINS TRANSLOCATION PROTEIN L"/>
    <property type="match status" value="1"/>
</dbReference>
<evidence type="ECO:0000313" key="11">
    <source>
        <dbReference type="Proteomes" id="UP001431776"/>
    </source>
</evidence>
<comment type="function">
    <text evidence="1">Needed for flagellar regrowth and assembly.</text>
</comment>
<protein>
    <recommendedName>
        <fullName evidence="3">Flagellar assembly protein FliH</fullName>
    </recommendedName>
</protein>
<keyword evidence="5" id="KW-1005">Bacterial flagellum biogenesis</keyword>
<evidence type="ECO:0000256" key="8">
    <source>
        <dbReference type="SAM" id="MobiDB-lite"/>
    </source>
</evidence>
<dbReference type="InterPro" id="IPR018035">
    <property type="entry name" value="Flagellar_FliH/T3SS_HrpE"/>
</dbReference>
<evidence type="ECO:0000313" key="10">
    <source>
        <dbReference type="EMBL" id="MDI6448156.1"/>
    </source>
</evidence>
<keyword evidence="4" id="KW-0813">Transport</keyword>
<keyword evidence="7" id="KW-1006">Bacterial flagellum protein export</keyword>
<keyword evidence="11" id="KW-1185">Reference proteome</keyword>
<proteinExistence type="inferred from homology"/>
<comment type="similarity">
    <text evidence="2">Belongs to the FliH family.</text>
</comment>